<name>A0A6C0AX07_9ZZZZ</name>
<dbReference type="AlphaFoldDB" id="A0A6C0AX07"/>
<dbReference type="EMBL" id="MN738785">
    <property type="protein sequence ID" value="QHS84364.1"/>
    <property type="molecule type" value="Genomic_DNA"/>
</dbReference>
<reference evidence="1" key="1">
    <citation type="journal article" date="2020" name="Nature">
        <title>Giant virus diversity and host interactions through global metagenomics.</title>
        <authorList>
            <person name="Schulz F."/>
            <person name="Roux S."/>
            <person name="Paez-Espino D."/>
            <person name="Jungbluth S."/>
            <person name="Walsh D.A."/>
            <person name="Denef V.J."/>
            <person name="McMahon K.D."/>
            <person name="Konstantinidis K.T."/>
            <person name="Eloe-Fadrosh E.A."/>
            <person name="Kyrpides N.C."/>
            <person name="Woyke T."/>
        </authorList>
    </citation>
    <scope>NUCLEOTIDE SEQUENCE</scope>
    <source>
        <strain evidence="1">GVMAG-S-ERX555965-48</strain>
    </source>
</reference>
<accession>A0A6C0AX07</accession>
<proteinExistence type="predicted"/>
<protein>
    <submittedName>
        <fullName evidence="1">Uncharacterized protein</fullName>
    </submittedName>
</protein>
<organism evidence="1">
    <name type="scientific">viral metagenome</name>
    <dbReference type="NCBI Taxonomy" id="1070528"/>
    <lineage>
        <taxon>unclassified sequences</taxon>
        <taxon>metagenomes</taxon>
        <taxon>organismal metagenomes</taxon>
    </lineage>
</organism>
<sequence length="123" mass="15036">MNIFYYITNFSRDMVGVITSYLDQVEIERLDSIKQWVVKELYMLKPGIERIPKYNHDKYIRWIIRGDRDFLFKFTINNIINNNKTRIRYKNMFFKTYIDYIKYLINTYNSGKCKTILTNVKST</sequence>
<evidence type="ECO:0000313" key="1">
    <source>
        <dbReference type="EMBL" id="QHS84364.1"/>
    </source>
</evidence>